<evidence type="ECO:0000313" key="6">
    <source>
        <dbReference type="EMBL" id="KAG9453674.1"/>
    </source>
</evidence>
<keyword evidence="3" id="KW-0808">Transferase</keyword>
<evidence type="ECO:0000313" key="7">
    <source>
        <dbReference type="Proteomes" id="UP000825729"/>
    </source>
</evidence>
<reference evidence="6 7" key="1">
    <citation type="submission" date="2021-07" db="EMBL/GenBank/DDBJ databases">
        <title>The Aristolochia fimbriata genome: insights into angiosperm evolution, floral development and chemical biosynthesis.</title>
        <authorList>
            <person name="Jiao Y."/>
        </authorList>
    </citation>
    <scope>NUCLEOTIDE SEQUENCE [LARGE SCALE GENOMIC DNA]</scope>
    <source>
        <strain evidence="6">IBCAS-2021</strain>
        <tissue evidence="6">Leaf</tissue>
    </source>
</reference>
<dbReference type="EMBL" id="JAINDJ010000003">
    <property type="protein sequence ID" value="KAG9453674.1"/>
    <property type="molecule type" value="Genomic_DNA"/>
</dbReference>
<gene>
    <name evidence="6" type="ORF">H6P81_006578</name>
</gene>
<keyword evidence="4" id="KW-0472">Membrane</keyword>
<dbReference type="InterPro" id="IPR044610">
    <property type="entry name" value="GLCAT14A/B/C"/>
</dbReference>
<protein>
    <submittedName>
        <fullName evidence="6">Uncharacterized protein</fullName>
    </submittedName>
</protein>
<sequence>MAKLKARPFLPFISLISLLLLFFFVFPFPTSPFQSRRSSFTVPPNSFPTAPRIAYFITGSVGDKDRILRLLFAVYHPRNRYLLHLDARASQQEREDLAADVGSVYVFKAVGNVDVIGSGDTVNYGGSTPIASLLHGAAILLKLWGDWDWFVNLGAGDYPLITQDDFLHILSFLPREFNFIDHTSKIGWKEYQRVKSIVVDPGIYLASLRGRMFVGSRTRPLPAAYKFFTGSPFVILNRKLIDFSVLGYDNLPRTLLLYFANVQASHQGYFQTLACNSRQFRTAVINSNLRFEVWDNPPQLEPRNLKLSDFKRMVASGAAFAGSFQPNDPALDKIDKTILHRRWGRLAPAGWCVGSDPCEQLGELDVIRPGRGAKRFEKHLLKLLATHNSRSNVCAFR</sequence>
<name>A0AAV7EYM2_ARIFI</name>
<dbReference type="InterPro" id="IPR003406">
    <property type="entry name" value="Glyco_trans_14"/>
</dbReference>
<evidence type="ECO:0000256" key="5">
    <source>
        <dbReference type="ARBA" id="ARBA00023180"/>
    </source>
</evidence>
<evidence type="ECO:0000256" key="1">
    <source>
        <dbReference type="ARBA" id="ARBA00004606"/>
    </source>
</evidence>
<dbReference type="GO" id="GO:0015020">
    <property type="term" value="F:glucuronosyltransferase activity"/>
    <property type="evidence" value="ECO:0007669"/>
    <property type="project" value="InterPro"/>
</dbReference>
<keyword evidence="7" id="KW-1185">Reference proteome</keyword>
<dbReference type="Pfam" id="PF02485">
    <property type="entry name" value="Branch"/>
    <property type="match status" value="1"/>
</dbReference>
<evidence type="ECO:0000256" key="2">
    <source>
        <dbReference type="ARBA" id="ARBA00022676"/>
    </source>
</evidence>
<organism evidence="6 7">
    <name type="scientific">Aristolochia fimbriata</name>
    <name type="common">White veined hardy Dutchman's pipe vine</name>
    <dbReference type="NCBI Taxonomy" id="158543"/>
    <lineage>
        <taxon>Eukaryota</taxon>
        <taxon>Viridiplantae</taxon>
        <taxon>Streptophyta</taxon>
        <taxon>Embryophyta</taxon>
        <taxon>Tracheophyta</taxon>
        <taxon>Spermatophyta</taxon>
        <taxon>Magnoliopsida</taxon>
        <taxon>Magnoliidae</taxon>
        <taxon>Piperales</taxon>
        <taxon>Aristolochiaceae</taxon>
        <taxon>Aristolochia</taxon>
    </lineage>
</organism>
<comment type="subcellular location">
    <subcellularLocation>
        <location evidence="1">Membrane</location>
        <topology evidence="1">Single-pass type II membrane protein</topology>
    </subcellularLocation>
</comment>
<accession>A0AAV7EYM2</accession>
<dbReference type="GO" id="GO:0016020">
    <property type="term" value="C:membrane"/>
    <property type="evidence" value="ECO:0007669"/>
    <property type="project" value="UniProtKB-SubCell"/>
</dbReference>
<dbReference type="PANTHER" id="PTHR45719:SF31">
    <property type="entry name" value="BETA-GLUCURONOSYLTRANSFERASE GLCAT14A-LIKE ISOFORM X1"/>
    <property type="match status" value="1"/>
</dbReference>
<dbReference type="AlphaFoldDB" id="A0AAV7EYM2"/>
<evidence type="ECO:0000256" key="3">
    <source>
        <dbReference type="ARBA" id="ARBA00022679"/>
    </source>
</evidence>
<proteinExistence type="predicted"/>
<keyword evidence="5" id="KW-0325">Glycoprotein</keyword>
<comment type="caution">
    <text evidence="6">The sequence shown here is derived from an EMBL/GenBank/DDBJ whole genome shotgun (WGS) entry which is preliminary data.</text>
</comment>
<dbReference type="Proteomes" id="UP000825729">
    <property type="component" value="Unassembled WGS sequence"/>
</dbReference>
<dbReference type="PANTHER" id="PTHR45719">
    <property type="entry name" value="GLYCOSYLTRANSFERASE"/>
    <property type="match status" value="1"/>
</dbReference>
<evidence type="ECO:0000256" key="4">
    <source>
        <dbReference type="ARBA" id="ARBA00023136"/>
    </source>
</evidence>
<keyword evidence="2" id="KW-0328">Glycosyltransferase</keyword>